<dbReference type="InterPro" id="IPR002201">
    <property type="entry name" value="Glyco_trans_9"/>
</dbReference>
<sequence>MTRVLALIPGGLGDQLLFFPTLEHLQEEYPSAQIDVMVEPRAKASYRVCPVVNKVMTFDFIGRTGPADWGNLIGLGRDREYDAAIYMGQGWQMGILLWLMGIPKRIAYDGSGGFFYTDTVPLKTKQYMAYQYHDLLHGMGITSACPEIAISIPSSDRQWAESEQQRLGLSPEQGYVIVHGDIYPRLNPLDRYPIDGWQSIVLGLQERQPDLPIVLIDDPKVPDWSRTLMNKSTALKLSSPTGIGKLAALIDGAQMLICPESAPMHLAVSLHTQVVALFGSRNPGQQLPDSDLAVGLKSNTGNISDISPIQVLEKTKL</sequence>
<reference evidence="3 4" key="1">
    <citation type="journal article" date="2018" name="Sci. Rep.">
        <title>A novel species of the marine cyanobacterium Acaryochloris with a unique pigment content and lifestyle.</title>
        <authorList>
            <person name="Partensky F."/>
            <person name="Six C."/>
            <person name="Ratin M."/>
            <person name="Garczarek L."/>
            <person name="Vaulot D."/>
            <person name="Probert I."/>
            <person name="Calteau A."/>
            <person name="Gourvil P."/>
            <person name="Marie D."/>
            <person name="Grebert T."/>
            <person name="Bouchier C."/>
            <person name="Le Panse S."/>
            <person name="Gachenot M."/>
            <person name="Rodriguez F."/>
            <person name="Garrido J.L."/>
        </authorList>
    </citation>
    <scope>NUCLEOTIDE SEQUENCE [LARGE SCALE GENOMIC DNA]</scope>
    <source>
        <strain evidence="3 4">RCC1774</strain>
    </source>
</reference>
<dbReference type="RefSeq" id="WP_110986446.1">
    <property type="nucleotide sequence ID" value="NZ_CAWNWM010000007.1"/>
</dbReference>
<keyword evidence="1" id="KW-0328">Glycosyltransferase</keyword>
<dbReference type="GO" id="GO:0009244">
    <property type="term" value="P:lipopolysaccharide core region biosynthetic process"/>
    <property type="evidence" value="ECO:0007669"/>
    <property type="project" value="TreeGrafter"/>
</dbReference>
<keyword evidence="2 3" id="KW-0808">Transferase</keyword>
<name>A0A2W1JXG5_9CYAN</name>
<gene>
    <name evidence="3" type="primary">rfaQ</name>
    <name evidence="3" type="ORF">C1752_02742</name>
</gene>
<dbReference type="InterPro" id="IPR051199">
    <property type="entry name" value="LPS_LOS_Heptosyltrfase"/>
</dbReference>
<dbReference type="PANTHER" id="PTHR30160">
    <property type="entry name" value="TETRAACYLDISACCHARIDE 4'-KINASE-RELATED"/>
    <property type="match status" value="1"/>
</dbReference>
<dbReference type="PANTHER" id="PTHR30160:SF7">
    <property type="entry name" value="ADP-HEPTOSE--LPS HEPTOSYLTRANSFERASE 2"/>
    <property type="match status" value="1"/>
</dbReference>
<accession>A0A2W1JXG5</accession>
<dbReference type="GO" id="GO:0005829">
    <property type="term" value="C:cytosol"/>
    <property type="evidence" value="ECO:0007669"/>
    <property type="project" value="TreeGrafter"/>
</dbReference>
<proteinExistence type="predicted"/>
<dbReference type="EC" id="2.-.-.-" evidence="3"/>
<dbReference type="AlphaFoldDB" id="A0A2W1JXG5"/>
<evidence type="ECO:0000256" key="2">
    <source>
        <dbReference type="ARBA" id="ARBA00022679"/>
    </source>
</evidence>
<dbReference type="SUPFAM" id="SSF53756">
    <property type="entry name" value="UDP-Glycosyltransferase/glycogen phosphorylase"/>
    <property type="match status" value="1"/>
</dbReference>
<dbReference type="GO" id="GO:0008713">
    <property type="term" value="F:ADP-heptose-lipopolysaccharide heptosyltransferase activity"/>
    <property type="evidence" value="ECO:0007669"/>
    <property type="project" value="TreeGrafter"/>
</dbReference>
<dbReference type="CDD" id="cd03789">
    <property type="entry name" value="GT9_LPS_heptosyltransferase"/>
    <property type="match status" value="1"/>
</dbReference>
<organism evidence="3 4">
    <name type="scientific">Acaryochloris thomasi RCC1774</name>
    <dbReference type="NCBI Taxonomy" id="1764569"/>
    <lineage>
        <taxon>Bacteria</taxon>
        <taxon>Bacillati</taxon>
        <taxon>Cyanobacteriota</taxon>
        <taxon>Cyanophyceae</taxon>
        <taxon>Acaryochloridales</taxon>
        <taxon>Acaryochloridaceae</taxon>
        <taxon>Acaryochloris</taxon>
        <taxon>Acaryochloris thomasi</taxon>
    </lineage>
</organism>
<dbReference type="EMBL" id="PQWO01000007">
    <property type="protein sequence ID" value="PZD73017.1"/>
    <property type="molecule type" value="Genomic_DNA"/>
</dbReference>
<keyword evidence="4" id="KW-1185">Reference proteome</keyword>
<comment type="caution">
    <text evidence="3">The sequence shown here is derived from an EMBL/GenBank/DDBJ whole genome shotgun (WGS) entry which is preliminary data.</text>
</comment>
<dbReference type="OrthoDB" id="9797795at2"/>
<dbReference type="Proteomes" id="UP000248857">
    <property type="component" value="Unassembled WGS sequence"/>
</dbReference>
<evidence type="ECO:0000256" key="1">
    <source>
        <dbReference type="ARBA" id="ARBA00022676"/>
    </source>
</evidence>
<dbReference type="Gene3D" id="3.40.50.2000">
    <property type="entry name" value="Glycogen Phosphorylase B"/>
    <property type="match status" value="2"/>
</dbReference>
<evidence type="ECO:0000313" key="4">
    <source>
        <dbReference type="Proteomes" id="UP000248857"/>
    </source>
</evidence>
<evidence type="ECO:0000313" key="3">
    <source>
        <dbReference type="EMBL" id="PZD73017.1"/>
    </source>
</evidence>
<dbReference type="Pfam" id="PF01075">
    <property type="entry name" value="Glyco_transf_9"/>
    <property type="match status" value="1"/>
</dbReference>
<protein>
    <submittedName>
        <fullName evidence="3">Lipopolysaccharide core heptosyltransferase RfaQ</fullName>
        <ecNumber evidence="3">2.-.-.-</ecNumber>
    </submittedName>
</protein>